<dbReference type="InParanoid" id="C5E0L7"/>
<evidence type="ECO:0000256" key="2">
    <source>
        <dbReference type="SAM" id="SignalP"/>
    </source>
</evidence>
<feature type="signal peptide" evidence="2">
    <location>
        <begin position="1"/>
        <end position="19"/>
    </location>
</feature>
<organism evidence="4 5">
    <name type="scientific">Zygosaccharomyces rouxii (strain ATCC 2623 / CBS 732 / NBRC 1130 / NCYC 568 / NRRL Y-229)</name>
    <dbReference type="NCBI Taxonomy" id="559307"/>
    <lineage>
        <taxon>Eukaryota</taxon>
        <taxon>Fungi</taxon>
        <taxon>Dikarya</taxon>
        <taxon>Ascomycota</taxon>
        <taxon>Saccharomycotina</taxon>
        <taxon>Saccharomycetes</taxon>
        <taxon>Saccharomycetales</taxon>
        <taxon>Saccharomycetaceae</taxon>
        <taxon>Zygosaccharomyces</taxon>
    </lineage>
</organism>
<dbReference type="Pfam" id="PF10680">
    <property type="entry name" value="RRN9"/>
    <property type="match status" value="1"/>
</dbReference>
<accession>C5E0L7</accession>
<dbReference type="FunCoup" id="C5E0L7">
    <property type="interactions" value="121"/>
</dbReference>
<dbReference type="HOGENOM" id="CLU_061609_0_0_1"/>
<dbReference type="AlphaFoldDB" id="C5E0L7"/>
<dbReference type="EMBL" id="CU928179">
    <property type="protein sequence ID" value="CAR29651.1"/>
    <property type="molecule type" value="Genomic_DNA"/>
</dbReference>
<protein>
    <submittedName>
        <fullName evidence="4">ZYRO0G13772p</fullName>
    </submittedName>
</protein>
<feature type="domain" description="Rrn9" evidence="3">
    <location>
        <begin position="69"/>
        <end position="134"/>
    </location>
</feature>
<sequence length="390" mass="44844">MNLLGLVVCSVCWVNFARSIKKSWLDAHHQGNSPIEMSSSEEEPFEGSARIGTADKSVIDGANELLESLEQSHRADLALHLYSSYLLKNLLYRANEKKHPYEVDQFIKTQIKDNWTNWPSSKTVIDPQTDKLYEDAIISNSTYEPGEISPNALTHSASMLRQELDSYWQGCLAQCASASEDTLDVDKMEMPSELAHNVIGKLDRFFEGLHHKVAKKNKIELQQDSTSKQLTVSQPENETIKGKRRVQLRYHDIISRGCEMGEDMTEIYMKSLELYNDIPGTIKKNQFKLPKTELKKYRPVKGGKSKIEVMRKTRENYLELEKLLKDKRLTAKDKMELKKMTRKKIELSLSKKNFFQVKGYGLDDDNDEESDPTSSNYNVDDALIRIPRRK</sequence>
<evidence type="ECO:0000256" key="1">
    <source>
        <dbReference type="SAM" id="MobiDB-lite"/>
    </source>
</evidence>
<reference evidence="4 5" key="1">
    <citation type="journal article" date="2009" name="Genome Res.">
        <title>Comparative genomics of protoploid Saccharomycetaceae.</title>
        <authorList>
            <consortium name="The Genolevures Consortium"/>
            <person name="Souciet J.-L."/>
            <person name="Dujon B."/>
            <person name="Gaillardin C."/>
            <person name="Johnston M."/>
            <person name="Baret P.V."/>
            <person name="Cliften P."/>
            <person name="Sherman D.J."/>
            <person name="Weissenbach J."/>
            <person name="Westhof E."/>
            <person name="Wincker P."/>
            <person name="Jubin C."/>
            <person name="Poulain J."/>
            <person name="Barbe V."/>
            <person name="Segurens B."/>
            <person name="Artiguenave F."/>
            <person name="Anthouard V."/>
            <person name="Vacherie B."/>
            <person name="Val M.-E."/>
            <person name="Fulton R.S."/>
            <person name="Minx P."/>
            <person name="Wilson R."/>
            <person name="Durrens P."/>
            <person name="Jean G."/>
            <person name="Marck C."/>
            <person name="Martin T."/>
            <person name="Nikolski M."/>
            <person name="Rolland T."/>
            <person name="Seret M.-L."/>
            <person name="Casaregola S."/>
            <person name="Despons L."/>
            <person name="Fairhead C."/>
            <person name="Fischer G."/>
            <person name="Lafontaine I."/>
            <person name="Leh V."/>
            <person name="Lemaire M."/>
            <person name="de Montigny J."/>
            <person name="Neuveglise C."/>
            <person name="Thierry A."/>
            <person name="Blanc-Lenfle I."/>
            <person name="Bleykasten C."/>
            <person name="Diffels J."/>
            <person name="Fritsch E."/>
            <person name="Frangeul L."/>
            <person name="Goeffon A."/>
            <person name="Jauniaux N."/>
            <person name="Kachouri-Lafond R."/>
            <person name="Payen C."/>
            <person name="Potier S."/>
            <person name="Pribylova L."/>
            <person name="Ozanne C."/>
            <person name="Richard G.-F."/>
            <person name="Sacerdot C."/>
            <person name="Straub M.-L."/>
            <person name="Talla E."/>
        </authorList>
    </citation>
    <scope>NUCLEOTIDE SEQUENCE [LARGE SCALE GENOMIC DNA]</scope>
    <source>
        <strain evidence="4 5">ATCC 2623 / CBS 732 / BCRC 21506 / NBRC 1130 / NCYC 568 / NRRL Y-229</strain>
    </source>
</reference>
<evidence type="ECO:0000313" key="5">
    <source>
        <dbReference type="Proteomes" id="UP000008536"/>
    </source>
</evidence>
<keyword evidence="5" id="KW-1185">Reference proteome</keyword>
<dbReference type="Proteomes" id="UP000008536">
    <property type="component" value="Chromosome G"/>
</dbReference>
<feature type="chain" id="PRO_5005667960" evidence="2">
    <location>
        <begin position="20"/>
        <end position="390"/>
    </location>
</feature>
<evidence type="ECO:0000313" key="4">
    <source>
        <dbReference type="EMBL" id="CAR29651.1"/>
    </source>
</evidence>
<gene>
    <name evidence="4" type="ordered locus">ZYRO0G13772g</name>
</gene>
<keyword evidence="2" id="KW-0732">Signal</keyword>
<feature type="compositionally biased region" description="Acidic residues" evidence="1">
    <location>
        <begin position="362"/>
        <end position="371"/>
    </location>
</feature>
<dbReference type="KEGG" id="zro:ZYRO0G13772g"/>
<feature type="region of interest" description="Disordered" evidence="1">
    <location>
        <begin position="360"/>
        <end position="380"/>
    </location>
</feature>
<name>C5E0L7_ZYGRC</name>
<dbReference type="InterPro" id="IPR019622">
    <property type="entry name" value="Rrn9_dom"/>
</dbReference>
<evidence type="ECO:0000259" key="3">
    <source>
        <dbReference type="Pfam" id="PF10680"/>
    </source>
</evidence>
<proteinExistence type="predicted"/>
<dbReference type="STRING" id="559307.C5E0L7"/>